<protein>
    <submittedName>
        <fullName evidence="1">Uncharacterized protein</fullName>
    </submittedName>
</protein>
<name>A0ABR1HC59_9HYPO</name>
<accession>A0ABR1HC59</accession>
<dbReference type="EMBL" id="JAZAVJ010000044">
    <property type="protein sequence ID" value="KAK7418748.1"/>
    <property type="molecule type" value="Genomic_DNA"/>
</dbReference>
<organism evidence="1 2">
    <name type="scientific">Neonectria punicea</name>
    <dbReference type="NCBI Taxonomy" id="979145"/>
    <lineage>
        <taxon>Eukaryota</taxon>
        <taxon>Fungi</taxon>
        <taxon>Dikarya</taxon>
        <taxon>Ascomycota</taxon>
        <taxon>Pezizomycotina</taxon>
        <taxon>Sordariomycetes</taxon>
        <taxon>Hypocreomycetidae</taxon>
        <taxon>Hypocreales</taxon>
        <taxon>Nectriaceae</taxon>
        <taxon>Neonectria</taxon>
    </lineage>
</organism>
<keyword evidence="2" id="KW-1185">Reference proteome</keyword>
<dbReference type="Proteomes" id="UP001498476">
    <property type="component" value="Unassembled WGS sequence"/>
</dbReference>
<gene>
    <name evidence="1" type="ORF">QQX98_003766</name>
</gene>
<evidence type="ECO:0000313" key="1">
    <source>
        <dbReference type="EMBL" id="KAK7418748.1"/>
    </source>
</evidence>
<reference evidence="1 2" key="1">
    <citation type="journal article" date="2025" name="Microbiol. Resour. Announc.">
        <title>Draft genome sequences for Neonectria magnoliae and Neonectria punicea, canker pathogens of Liriodendron tulipifera and Acer saccharum in West Virginia.</title>
        <authorList>
            <person name="Petronek H.M."/>
            <person name="Kasson M.T."/>
            <person name="Metheny A.M."/>
            <person name="Stauder C.M."/>
            <person name="Lovett B."/>
            <person name="Lynch S.C."/>
            <person name="Garnas J.R."/>
            <person name="Kasson L.R."/>
            <person name="Stajich J.E."/>
        </authorList>
    </citation>
    <scope>NUCLEOTIDE SEQUENCE [LARGE SCALE GENOMIC DNA]</scope>
    <source>
        <strain evidence="1 2">NRRL 64653</strain>
    </source>
</reference>
<evidence type="ECO:0000313" key="2">
    <source>
        <dbReference type="Proteomes" id="UP001498476"/>
    </source>
</evidence>
<proteinExistence type="predicted"/>
<sequence length="240" mass="26693">MSTVHNPTYLLVSSWSFPRGGRIAIGNIVRNPLKPQITLTKASLDKPLATTIVREANWQLSLENVNAKRFGIWGALSKSNQANTASRDRTETGLFTATSIDTIYLSEDPSVDEIKARCNDPLVREYMRLNSVLCSPVYMVTGIKVVKGFRSQGDKCVSTGLGADVCTQVTSDTRVGLGAHNSTMSRVMTESASEDEIKPKGWKREKTFLTSEYQPRQAFLADDNVYEEEVDCELSKLYRI</sequence>
<comment type="caution">
    <text evidence="1">The sequence shown here is derived from an EMBL/GenBank/DDBJ whole genome shotgun (WGS) entry which is preliminary data.</text>
</comment>